<name>A0ABR8YNN2_9CLOT</name>
<dbReference type="Pfam" id="PF18895">
    <property type="entry name" value="T4SS_pilin"/>
    <property type="match status" value="1"/>
</dbReference>
<accession>A0ABR8YNN2</accession>
<proteinExistence type="predicted"/>
<dbReference type="EMBL" id="JACSQB010000018">
    <property type="protein sequence ID" value="MBD8045857.1"/>
    <property type="molecule type" value="Genomic_DNA"/>
</dbReference>
<evidence type="ECO:0000313" key="2">
    <source>
        <dbReference type="EMBL" id="MBD8045857.1"/>
    </source>
</evidence>
<protein>
    <submittedName>
        <fullName evidence="2">Uncharacterized protein</fullName>
    </submittedName>
</protein>
<keyword evidence="1" id="KW-0812">Transmembrane</keyword>
<dbReference type="RefSeq" id="WP_191738829.1">
    <property type="nucleotide sequence ID" value="NZ_JACSQB010000018.1"/>
</dbReference>
<comment type="caution">
    <text evidence="2">The sequence shown here is derived from an EMBL/GenBank/DDBJ whole genome shotgun (WGS) entry which is preliminary data.</text>
</comment>
<reference evidence="2 3" key="1">
    <citation type="submission" date="2020-08" db="EMBL/GenBank/DDBJ databases">
        <title>A Genomic Blueprint of the Chicken Gut Microbiome.</title>
        <authorList>
            <person name="Gilroy R."/>
            <person name="Ravi A."/>
            <person name="Getino M."/>
            <person name="Pursley I."/>
            <person name="Horton D.L."/>
            <person name="Alikhan N.-F."/>
            <person name="Baker D."/>
            <person name="Gharbi K."/>
            <person name="Hall N."/>
            <person name="Watson M."/>
            <person name="Adriaenssens E.M."/>
            <person name="Foster-Nyarko E."/>
            <person name="Jarju S."/>
            <person name="Secka A."/>
            <person name="Antonio M."/>
            <person name="Oren A."/>
            <person name="Chaudhuri R."/>
            <person name="La Ragione R.M."/>
            <person name="Hildebrand F."/>
            <person name="Pallen M.J."/>
        </authorList>
    </citation>
    <scope>NUCLEOTIDE SEQUENCE [LARGE SCALE GENOMIC DNA]</scope>
    <source>
        <strain evidence="2 3">N37</strain>
    </source>
</reference>
<organism evidence="2 3">
    <name type="scientific">Clostridium faecium</name>
    <dbReference type="NCBI Taxonomy" id="2762223"/>
    <lineage>
        <taxon>Bacteria</taxon>
        <taxon>Bacillati</taxon>
        <taxon>Bacillota</taxon>
        <taxon>Clostridia</taxon>
        <taxon>Eubacteriales</taxon>
        <taxon>Clostridiaceae</taxon>
        <taxon>Clostridium</taxon>
    </lineage>
</organism>
<gene>
    <name evidence="2" type="ORF">H9637_02175</name>
</gene>
<dbReference type="Proteomes" id="UP000627166">
    <property type="component" value="Unassembled WGS sequence"/>
</dbReference>
<feature type="transmembrane region" description="Helical" evidence="1">
    <location>
        <begin position="51"/>
        <end position="72"/>
    </location>
</feature>
<keyword evidence="3" id="KW-1185">Reference proteome</keyword>
<keyword evidence="1" id="KW-0472">Membrane</keyword>
<keyword evidence="1" id="KW-1133">Transmembrane helix</keyword>
<feature type="transmembrane region" description="Helical" evidence="1">
    <location>
        <begin position="17"/>
        <end position="39"/>
    </location>
</feature>
<evidence type="ECO:0000313" key="3">
    <source>
        <dbReference type="Proteomes" id="UP000627166"/>
    </source>
</evidence>
<sequence>MDVIQQLSELGNEVVKWIQILGVPGAAIAFGIGGIQQIFGGSEGARKAKPWYIGGAVGLLFILGASAIAQFLKTKITF</sequence>
<dbReference type="InterPro" id="IPR043993">
    <property type="entry name" value="T4SS_pilin"/>
</dbReference>
<evidence type="ECO:0000256" key="1">
    <source>
        <dbReference type="SAM" id="Phobius"/>
    </source>
</evidence>